<dbReference type="GO" id="GO:0019058">
    <property type="term" value="P:viral life cycle"/>
    <property type="evidence" value="ECO:0007669"/>
    <property type="project" value="InterPro"/>
</dbReference>
<sequence>MSVDWTNPCARAAALRTAYFELLSGAGEVSIRHRSGETDREVSFAASDLGRLRQEMQSAEDACLVVSGRAPIRRRGSISAGRM</sequence>
<evidence type="ECO:0008006" key="3">
    <source>
        <dbReference type="Google" id="ProtNLM"/>
    </source>
</evidence>
<dbReference type="EMBL" id="FRXO01000004">
    <property type="protein sequence ID" value="SHO65824.1"/>
    <property type="molecule type" value="Genomic_DNA"/>
</dbReference>
<gene>
    <name evidence="1" type="ORF">SAMN02745172_02471</name>
</gene>
<keyword evidence="2" id="KW-1185">Reference proteome</keyword>
<accession>A0A1M7ZLP9</accession>
<dbReference type="RefSeq" id="WP_073629005.1">
    <property type="nucleotide sequence ID" value="NZ_FRXO01000004.1"/>
</dbReference>
<dbReference type="Gene3D" id="3.30.1580.10">
    <property type="entry name" value="Head-to-tail joining protein W"/>
    <property type="match status" value="1"/>
</dbReference>
<protein>
    <recommendedName>
        <fullName evidence="3">GpW protein</fullName>
    </recommendedName>
</protein>
<dbReference type="AlphaFoldDB" id="A0A1M7ZLP9"/>
<dbReference type="OrthoDB" id="8005077at2"/>
<dbReference type="Proteomes" id="UP000186406">
    <property type="component" value="Unassembled WGS sequence"/>
</dbReference>
<dbReference type="STRING" id="1123029.SAMN02745172_02471"/>
<reference evidence="1 2" key="1">
    <citation type="submission" date="2016-12" db="EMBL/GenBank/DDBJ databases">
        <authorList>
            <person name="Song W.-J."/>
            <person name="Kurnit D.M."/>
        </authorList>
    </citation>
    <scope>NUCLEOTIDE SEQUENCE [LARGE SCALE GENOMIC DNA]</scope>
    <source>
        <strain evidence="1 2">DSM 19599</strain>
    </source>
</reference>
<name>A0A1M7ZLP9_9HYPH</name>
<proteinExistence type="predicted"/>
<evidence type="ECO:0000313" key="1">
    <source>
        <dbReference type="EMBL" id="SHO65824.1"/>
    </source>
</evidence>
<evidence type="ECO:0000313" key="2">
    <source>
        <dbReference type="Proteomes" id="UP000186406"/>
    </source>
</evidence>
<organism evidence="1 2">
    <name type="scientific">Pseudoxanthobacter soli DSM 19599</name>
    <dbReference type="NCBI Taxonomy" id="1123029"/>
    <lineage>
        <taxon>Bacteria</taxon>
        <taxon>Pseudomonadati</taxon>
        <taxon>Pseudomonadota</taxon>
        <taxon>Alphaproteobacteria</taxon>
        <taxon>Hyphomicrobiales</taxon>
        <taxon>Segnochrobactraceae</taxon>
        <taxon>Pseudoxanthobacter</taxon>
    </lineage>
</organism>
<dbReference type="InterPro" id="IPR036626">
    <property type="entry name" value="GpW_sf"/>
</dbReference>